<dbReference type="Gene3D" id="1.20.1250.70">
    <property type="entry name" value="Interleukin-15/Interleukin-21"/>
    <property type="match status" value="1"/>
</dbReference>
<reference evidence="4" key="1">
    <citation type="submission" date="2012-07" db="EMBL/GenBank/DDBJ databases">
        <title>Genome of the Chinese tree shrew, a rising model animal genetically related to primates.</title>
        <authorList>
            <person name="Zhang G."/>
            <person name="Fan Y."/>
            <person name="Yao Y."/>
            <person name="Huang Z."/>
        </authorList>
    </citation>
    <scope>NUCLEOTIDE SEQUENCE [LARGE SCALE GENOMIC DNA]</scope>
</reference>
<dbReference type="AlphaFoldDB" id="L9KJG9"/>
<protein>
    <submittedName>
        <fullName evidence="3">Ribosome biogenesis protein NSA2 like protein</fullName>
    </submittedName>
</protein>
<dbReference type="InterPro" id="IPR039411">
    <property type="entry name" value="NSA2_fam"/>
</dbReference>
<dbReference type="SUPFAM" id="SSF47266">
    <property type="entry name" value="4-helical cytokines"/>
    <property type="match status" value="1"/>
</dbReference>
<evidence type="ECO:0000256" key="2">
    <source>
        <dbReference type="SAM" id="SignalP"/>
    </source>
</evidence>
<dbReference type="STRING" id="246437.L9KJG9"/>
<keyword evidence="2" id="KW-0732">Signal</keyword>
<feature type="compositionally biased region" description="Basic and acidic residues" evidence="1">
    <location>
        <begin position="146"/>
        <end position="158"/>
    </location>
</feature>
<dbReference type="PANTHER" id="PTHR12642">
    <property type="entry name" value="RIBOSOME BIOGENESIS PROTEIN NSA2 HOMOLOG"/>
    <property type="match status" value="1"/>
</dbReference>
<dbReference type="eggNOG" id="ENOG502SES1">
    <property type="taxonomic scope" value="Eukaryota"/>
</dbReference>
<feature type="region of interest" description="Disordered" evidence="1">
    <location>
        <begin position="146"/>
        <end position="168"/>
    </location>
</feature>
<reference evidence="4" key="2">
    <citation type="journal article" date="2013" name="Nat. Commun.">
        <title>Genome of the Chinese tree shrew.</title>
        <authorList>
            <person name="Fan Y."/>
            <person name="Huang Z.Y."/>
            <person name="Cao C.C."/>
            <person name="Chen C.S."/>
            <person name="Chen Y.X."/>
            <person name="Fan D.D."/>
            <person name="He J."/>
            <person name="Hou H.L."/>
            <person name="Hu L."/>
            <person name="Hu X.T."/>
            <person name="Jiang X.T."/>
            <person name="Lai R."/>
            <person name="Lang Y.S."/>
            <person name="Liang B."/>
            <person name="Liao S.G."/>
            <person name="Mu D."/>
            <person name="Ma Y.Y."/>
            <person name="Niu Y.Y."/>
            <person name="Sun X.Q."/>
            <person name="Xia J.Q."/>
            <person name="Xiao J."/>
            <person name="Xiong Z.Q."/>
            <person name="Xu L."/>
            <person name="Yang L."/>
            <person name="Zhang Y."/>
            <person name="Zhao W."/>
            <person name="Zhao X.D."/>
            <person name="Zheng Y.T."/>
            <person name="Zhou J.M."/>
            <person name="Zhu Y.B."/>
            <person name="Zhang G.J."/>
            <person name="Wang J."/>
            <person name="Yao Y.G."/>
        </authorList>
    </citation>
    <scope>NUCLEOTIDE SEQUENCE [LARGE SCALE GENOMIC DNA]</scope>
</reference>
<sequence>MERIVICLMVIFLGTVAHKSNSQRQDRRLIRLRQLLETVDELNNYVNDLDPEFLPAPQDVKKHCELSAFSCFQKAQLKPANTGDNGKKIDDLIKRLKRKLPPTNAGKRQKRELEAAPVDSAAVTTPQNEYIELHRKGYGYHLDYHEKKRKKESREVHERSKKAKKMTGLKAELCHKQRHAEKIQMKKTVKMREKRHTKQKNDEKTPQGAAPAYLLDREGQSRAKVLSNMIKQKWKKKARKWRVPLSNVQAQGETEVLEVIRTGKRKKKAWKRTVTKVCFVGVGFTRKPPKYERFIRPKGLRFKKPM</sequence>
<keyword evidence="4" id="KW-1185">Reference proteome</keyword>
<proteinExistence type="predicted"/>
<evidence type="ECO:0000256" key="1">
    <source>
        <dbReference type="SAM" id="MobiDB-lite"/>
    </source>
</evidence>
<feature type="signal peptide" evidence="2">
    <location>
        <begin position="1"/>
        <end position="22"/>
    </location>
</feature>
<feature type="region of interest" description="Disordered" evidence="1">
    <location>
        <begin position="100"/>
        <end position="120"/>
    </location>
</feature>
<gene>
    <name evidence="3" type="ORF">TREES_T100015040</name>
</gene>
<dbReference type="InParanoid" id="L9KJG9"/>
<evidence type="ECO:0000313" key="3">
    <source>
        <dbReference type="EMBL" id="ELW62634.1"/>
    </source>
</evidence>
<dbReference type="Proteomes" id="UP000011518">
    <property type="component" value="Unassembled WGS sequence"/>
</dbReference>
<evidence type="ECO:0000313" key="4">
    <source>
        <dbReference type="Proteomes" id="UP000011518"/>
    </source>
</evidence>
<organism evidence="3 4">
    <name type="scientific">Tupaia chinensis</name>
    <name type="common">Chinese tree shrew</name>
    <name type="synonym">Tupaia belangeri chinensis</name>
    <dbReference type="NCBI Taxonomy" id="246437"/>
    <lineage>
        <taxon>Eukaryota</taxon>
        <taxon>Metazoa</taxon>
        <taxon>Chordata</taxon>
        <taxon>Craniata</taxon>
        <taxon>Vertebrata</taxon>
        <taxon>Euteleostomi</taxon>
        <taxon>Mammalia</taxon>
        <taxon>Eutheria</taxon>
        <taxon>Euarchontoglires</taxon>
        <taxon>Scandentia</taxon>
        <taxon>Tupaiidae</taxon>
        <taxon>Tupaia</taxon>
    </lineage>
</organism>
<accession>L9KJG9</accession>
<dbReference type="InterPro" id="IPR009079">
    <property type="entry name" value="4_helix_cytokine-like_core"/>
</dbReference>
<dbReference type="EMBL" id="KB320806">
    <property type="protein sequence ID" value="ELW62634.1"/>
    <property type="molecule type" value="Genomic_DNA"/>
</dbReference>
<name>L9KJG9_TUPCH</name>
<feature type="chain" id="PRO_5003999465" evidence="2">
    <location>
        <begin position="23"/>
        <end position="306"/>
    </location>
</feature>